<evidence type="ECO:0000313" key="1">
    <source>
        <dbReference type="EMBL" id="MLU99581.1"/>
    </source>
</evidence>
<sequence length="124" mass="13876">MAIEEYVGSIVMEVDGREVEITDLSPTHETGRKLVKTMNRSRRAKGITRGIATYELDVTAVIPVPDNIVWEDIEGARITIDPMINGGQRTMYQDCFTISVGEKYTVDSEARVDIKMGALRKVLE</sequence>
<dbReference type="EMBL" id="RVHM01000047">
    <property type="protein sequence ID" value="MLU99581.1"/>
    <property type="molecule type" value="Genomic_DNA"/>
</dbReference>
<dbReference type="Proteomes" id="UP000885374">
    <property type="component" value="Unassembled WGS sequence"/>
</dbReference>
<name>A0A403MMQ9_SALET</name>
<protein>
    <submittedName>
        <fullName evidence="1">Phage tail protein</fullName>
    </submittedName>
</protein>
<organism evidence="1">
    <name type="scientific">Salmonella enterica I</name>
    <dbReference type="NCBI Taxonomy" id="59201"/>
    <lineage>
        <taxon>Bacteria</taxon>
        <taxon>Pseudomonadati</taxon>
        <taxon>Pseudomonadota</taxon>
        <taxon>Gammaproteobacteria</taxon>
        <taxon>Enterobacterales</taxon>
        <taxon>Enterobacteriaceae</taxon>
        <taxon>Salmonella</taxon>
    </lineage>
</organism>
<proteinExistence type="predicted"/>
<gene>
    <name evidence="1" type="ORF">DRU74_23160</name>
</gene>
<reference evidence="1" key="1">
    <citation type="submission" date="2018-07" db="EMBL/GenBank/DDBJ databases">
        <authorList>
            <person name="Ashton P.M."/>
            <person name="Dallman T."/>
            <person name="Nair S."/>
            <person name="De Pinna E."/>
            <person name="Peters T."/>
            <person name="Grant K."/>
        </authorList>
    </citation>
    <scope>NUCLEOTIDE SEQUENCE [LARGE SCALE GENOMIC DNA]</scope>
    <source>
        <strain evidence="1">157339</strain>
    </source>
</reference>
<dbReference type="AlphaFoldDB" id="A0A403MMQ9"/>
<comment type="caution">
    <text evidence="1">The sequence shown here is derived from an EMBL/GenBank/DDBJ whole genome shotgun (WGS) entry which is preliminary data.</text>
</comment>
<accession>A0A403MMQ9</accession>